<dbReference type="KEGG" id="bbes:BESB_050510"/>
<accession>A0A2A9MG08</accession>
<dbReference type="GO" id="GO:0006508">
    <property type="term" value="P:proteolysis"/>
    <property type="evidence" value="ECO:0007669"/>
    <property type="project" value="InterPro"/>
</dbReference>
<dbReference type="OrthoDB" id="640249at2759"/>
<dbReference type="SUPFAM" id="SSF54001">
    <property type="entry name" value="Cysteine proteinases"/>
    <property type="match status" value="1"/>
</dbReference>
<dbReference type="InterPro" id="IPR000668">
    <property type="entry name" value="Peptidase_C1A_C"/>
</dbReference>
<comment type="caution">
    <text evidence="5">The sequence shown here is derived from an EMBL/GenBank/DDBJ whole genome shotgun (WGS) entry which is preliminary data.</text>
</comment>
<dbReference type="SMART" id="SM00645">
    <property type="entry name" value="Pept_C1"/>
    <property type="match status" value="1"/>
</dbReference>
<evidence type="ECO:0000256" key="1">
    <source>
        <dbReference type="ARBA" id="ARBA00008455"/>
    </source>
</evidence>
<name>A0A2A9MG08_BESBE</name>
<organism evidence="5 6">
    <name type="scientific">Besnoitia besnoiti</name>
    <name type="common">Apicomplexan protozoan</name>
    <dbReference type="NCBI Taxonomy" id="94643"/>
    <lineage>
        <taxon>Eukaryota</taxon>
        <taxon>Sar</taxon>
        <taxon>Alveolata</taxon>
        <taxon>Apicomplexa</taxon>
        <taxon>Conoidasida</taxon>
        <taxon>Coccidia</taxon>
        <taxon>Eucoccidiorida</taxon>
        <taxon>Eimeriorina</taxon>
        <taxon>Sarcocystidae</taxon>
        <taxon>Besnoitia</taxon>
    </lineage>
</organism>
<evidence type="ECO:0000313" key="6">
    <source>
        <dbReference type="Proteomes" id="UP000224006"/>
    </source>
</evidence>
<dbReference type="InterPro" id="IPR036496">
    <property type="entry name" value="CathepsinC_exc_dom_sf"/>
</dbReference>
<comment type="similarity">
    <text evidence="1">Belongs to the peptidase C1 family.</text>
</comment>
<gene>
    <name evidence="5" type="ORF">BESB_050510</name>
</gene>
<dbReference type="PANTHER" id="PTHR12411">
    <property type="entry name" value="CYSTEINE PROTEASE FAMILY C1-RELATED"/>
    <property type="match status" value="1"/>
</dbReference>
<proteinExistence type="inferred from homology"/>
<dbReference type="Proteomes" id="UP000224006">
    <property type="component" value="Chromosome III"/>
</dbReference>
<dbReference type="GeneID" id="40309981"/>
<evidence type="ECO:0000256" key="2">
    <source>
        <dbReference type="ARBA" id="ARBA00023145"/>
    </source>
</evidence>
<dbReference type="GO" id="GO:0008234">
    <property type="term" value="F:cysteine-type peptidase activity"/>
    <property type="evidence" value="ECO:0007669"/>
    <property type="project" value="InterPro"/>
</dbReference>
<evidence type="ECO:0000259" key="4">
    <source>
        <dbReference type="SMART" id="SM00645"/>
    </source>
</evidence>
<dbReference type="PROSITE" id="PS00639">
    <property type="entry name" value="THIOL_PROTEASE_HIS"/>
    <property type="match status" value="1"/>
</dbReference>
<reference evidence="5 6" key="1">
    <citation type="submission" date="2017-09" db="EMBL/GenBank/DDBJ databases">
        <title>Genome sequencing of Besnoitia besnoiti strain Bb-Ger1.</title>
        <authorList>
            <person name="Schares G."/>
            <person name="Venepally P."/>
            <person name="Lorenzi H.A."/>
        </authorList>
    </citation>
    <scope>NUCLEOTIDE SEQUENCE [LARGE SCALE GENOMIC DNA]</scope>
    <source>
        <strain evidence="5 6">Bb-Ger1</strain>
    </source>
</reference>
<dbReference type="SUPFAM" id="SSF75001">
    <property type="entry name" value="Dipeptidyl peptidase I (cathepsin C), exclusion domain"/>
    <property type="match status" value="1"/>
</dbReference>
<sequence length="302" mass="33133">MKISFFSVVAAGGLGLSDVLGVWTFTIGTDRSERPTSCGGGAPNSNLENLQPELSNYASWLTSQGQLENKIVLTLTDKLLRRNNDVAPRNQWTYLAVTLPSNPDAPVGTWTMVYDEGFEKRFEILFDKLFPGTSPTLFESLLSAQSILSCSPYNQGCDGGYPFLVGKHAKEFGLGTTQCQKYAASHDPRIAPCEMNIGAVKRTPEHSARGCGPDDRWYAKDYNYVGGFYEGCSGEKMMDEIYHHGPVVVAIDAPDTLFMYQSGLFNAQPSEHGKICDIPKQGFNGWEYTNHAVAVVGWGEDA</sequence>
<dbReference type="Gene3D" id="3.90.70.10">
    <property type="entry name" value="Cysteine proteinases"/>
    <property type="match status" value="1"/>
</dbReference>
<evidence type="ECO:0000313" key="5">
    <source>
        <dbReference type="EMBL" id="PFH36859.1"/>
    </source>
</evidence>
<feature type="domain" description="Peptidase C1A papain C-terminal" evidence="4">
    <location>
        <begin position="99"/>
        <end position="302"/>
    </location>
</feature>
<dbReference type="Pfam" id="PF00112">
    <property type="entry name" value="Peptidase_C1"/>
    <property type="match status" value="1"/>
</dbReference>
<dbReference type="AlphaFoldDB" id="A0A2A9MG08"/>
<dbReference type="InterPro" id="IPR038765">
    <property type="entry name" value="Papain-like_cys_pep_sf"/>
</dbReference>
<dbReference type="InterPro" id="IPR013128">
    <property type="entry name" value="Peptidase_C1A"/>
</dbReference>
<dbReference type="VEuPathDB" id="ToxoDB:BESB_050510"/>
<evidence type="ECO:0000256" key="3">
    <source>
        <dbReference type="ARBA" id="ARBA00023180"/>
    </source>
</evidence>
<protein>
    <submittedName>
        <fullName evidence="5">Putative preprocathepsin c</fullName>
    </submittedName>
</protein>
<dbReference type="STRING" id="94643.A0A2A9MG08"/>
<dbReference type="RefSeq" id="XP_029220868.1">
    <property type="nucleotide sequence ID" value="XM_029363502.1"/>
</dbReference>
<dbReference type="Gene3D" id="2.40.128.80">
    <property type="entry name" value="Cathepsin C, exclusion domain"/>
    <property type="match status" value="1"/>
</dbReference>
<keyword evidence="3" id="KW-0325">Glycoprotein</keyword>
<keyword evidence="6" id="KW-1185">Reference proteome</keyword>
<dbReference type="InterPro" id="IPR025660">
    <property type="entry name" value="Pept_his_AS"/>
</dbReference>
<keyword evidence="2" id="KW-0865">Zymogen</keyword>
<dbReference type="EMBL" id="NWUJ01000003">
    <property type="protein sequence ID" value="PFH36859.1"/>
    <property type="molecule type" value="Genomic_DNA"/>
</dbReference>